<sequence>MDIVRDSRNGAETAHSRAGKGQPAKDTQGIARRYGRSAVGRLGDHGNRTCAPPAAGELRYH</sequence>
<accession>A0A5N6XT39</accession>
<feature type="region of interest" description="Disordered" evidence="1">
    <location>
        <begin position="1"/>
        <end position="61"/>
    </location>
</feature>
<proteinExistence type="predicted"/>
<protein>
    <submittedName>
        <fullName evidence="2">Uncharacterized protein</fullName>
    </submittedName>
</protein>
<gene>
    <name evidence="2" type="ORF">BDV24DRAFT_142015</name>
</gene>
<evidence type="ECO:0000313" key="2">
    <source>
        <dbReference type="EMBL" id="KAE8336324.1"/>
    </source>
</evidence>
<dbReference type="AlphaFoldDB" id="A0A5N6XT39"/>
<evidence type="ECO:0000256" key="1">
    <source>
        <dbReference type="SAM" id="MobiDB-lite"/>
    </source>
</evidence>
<reference evidence="2" key="1">
    <citation type="submission" date="2019-04" db="EMBL/GenBank/DDBJ databases">
        <title>Friends and foes A comparative genomics study of 23 Aspergillus species from section Flavi.</title>
        <authorList>
            <consortium name="DOE Joint Genome Institute"/>
            <person name="Kjaerbolling I."/>
            <person name="Vesth T."/>
            <person name="Frisvad J.C."/>
            <person name="Nybo J.L."/>
            <person name="Theobald S."/>
            <person name="Kildgaard S."/>
            <person name="Isbrandt T."/>
            <person name="Kuo A."/>
            <person name="Sato A."/>
            <person name="Lyhne E.K."/>
            <person name="Kogle M.E."/>
            <person name="Wiebenga A."/>
            <person name="Kun R.S."/>
            <person name="Lubbers R.J."/>
            <person name="Makela M.R."/>
            <person name="Barry K."/>
            <person name="Chovatia M."/>
            <person name="Clum A."/>
            <person name="Daum C."/>
            <person name="Haridas S."/>
            <person name="He G."/>
            <person name="LaButti K."/>
            <person name="Lipzen A."/>
            <person name="Mondo S."/>
            <person name="Riley R."/>
            <person name="Salamov A."/>
            <person name="Simmons B.A."/>
            <person name="Magnuson J.K."/>
            <person name="Henrissat B."/>
            <person name="Mortensen U.H."/>
            <person name="Larsen T.O."/>
            <person name="Devries R.P."/>
            <person name="Grigoriev I.V."/>
            <person name="Machida M."/>
            <person name="Baker S.E."/>
            <person name="Andersen M.R."/>
        </authorList>
    </citation>
    <scope>NUCLEOTIDE SEQUENCE</scope>
    <source>
        <strain evidence="2">CBS 117612</strain>
    </source>
</reference>
<dbReference type="EMBL" id="ML737197">
    <property type="protein sequence ID" value="KAE8336324.1"/>
    <property type="molecule type" value="Genomic_DNA"/>
</dbReference>
<name>A0A5N6XT39_9EURO</name>
<organism evidence="2">
    <name type="scientific">Aspergillus arachidicola</name>
    <dbReference type="NCBI Taxonomy" id="656916"/>
    <lineage>
        <taxon>Eukaryota</taxon>
        <taxon>Fungi</taxon>
        <taxon>Dikarya</taxon>
        <taxon>Ascomycota</taxon>
        <taxon>Pezizomycotina</taxon>
        <taxon>Eurotiomycetes</taxon>
        <taxon>Eurotiomycetidae</taxon>
        <taxon>Eurotiales</taxon>
        <taxon>Aspergillaceae</taxon>
        <taxon>Aspergillus</taxon>
        <taxon>Aspergillus subgen. Circumdati</taxon>
    </lineage>
</organism>
<dbReference type="Proteomes" id="UP000325558">
    <property type="component" value="Unassembled WGS sequence"/>
</dbReference>